<gene>
    <name evidence="1" type="ORF">M153_7030002259</name>
</gene>
<evidence type="ECO:0000313" key="2">
    <source>
        <dbReference type="Proteomes" id="UP000051530"/>
    </source>
</evidence>
<dbReference type="Proteomes" id="UP000051530">
    <property type="component" value="Unassembled WGS sequence"/>
</dbReference>
<name>A0A0R0LW93_9MICR</name>
<keyword evidence="2" id="KW-1185">Reference proteome</keyword>
<dbReference type="EMBL" id="LGUB01000268">
    <property type="protein sequence ID" value="KRH93635.1"/>
    <property type="molecule type" value="Genomic_DNA"/>
</dbReference>
<organism evidence="1 2">
    <name type="scientific">Pseudoloma neurophilia</name>
    <dbReference type="NCBI Taxonomy" id="146866"/>
    <lineage>
        <taxon>Eukaryota</taxon>
        <taxon>Fungi</taxon>
        <taxon>Fungi incertae sedis</taxon>
        <taxon>Microsporidia</taxon>
        <taxon>Pseudoloma</taxon>
    </lineage>
</organism>
<protein>
    <submittedName>
        <fullName evidence="1">Uncharacterized protein</fullName>
    </submittedName>
</protein>
<comment type="caution">
    <text evidence="1">The sequence shown here is derived from an EMBL/GenBank/DDBJ whole genome shotgun (WGS) entry which is preliminary data.</text>
</comment>
<dbReference type="VEuPathDB" id="MicrosporidiaDB:M153_7030002259"/>
<proteinExistence type="predicted"/>
<accession>A0A0R0LW93</accession>
<dbReference type="AlphaFoldDB" id="A0A0R0LW93"/>
<reference evidence="1 2" key="1">
    <citation type="submission" date="2015-07" db="EMBL/GenBank/DDBJ databases">
        <title>The genome of Pseudoloma neurophilia, a relevant intracellular parasite of the zebrafish.</title>
        <authorList>
            <person name="Ndikumana S."/>
            <person name="Pelin A."/>
            <person name="Sanders J."/>
            <person name="Corradi N."/>
        </authorList>
    </citation>
    <scope>NUCLEOTIDE SEQUENCE [LARGE SCALE GENOMIC DNA]</scope>
    <source>
        <strain evidence="1 2">MK1</strain>
    </source>
</reference>
<evidence type="ECO:0000313" key="1">
    <source>
        <dbReference type="EMBL" id="KRH93635.1"/>
    </source>
</evidence>
<sequence>MFFFKENKSFHGVTCNGYNPGKCRGAYSDRVRLSPSTLFPESNCAHWPSIVGKIFHFRFFLTTQIYSKKIFTQSNQETDEKRTLRFAHQNRCGHILVYFRKFS</sequence>